<protein>
    <submittedName>
        <fullName evidence="1">Uncharacterized protein</fullName>
    </submittedName>
</protein>
<accession>A0A1F7I780</accession>
<evidence type="ECO:0000313" key="1">
    <source>
        <dbReference type="EMBL" id="OGK39230.1"/>
    </source>
</evidence>
<reference evidence="1 2" key="1">
    <citation type="journal article" date="2016" name="Nat. Commun.">
        <title>Thousands of microbial genomes shed light on interconnected biogeochemical processes in an aquifer system.</title>
        <authorList>
            <person name="Anantharaman K."/>
            <person name="Brown C.T."/>
            <person name="Hug L.A."/>
            <person name="Sharon I."/>
            <person name="Castelle C.J."/>
            <person name="Probst A.J."/>
            <person name="Thomas B.C."/>
            <person name="Singh A."/>
            <person name="Wilkins M.J."/>
            <person name="Karaoz U."/>
            <person name="Brodie E.L."/>
            <person name="Williams K.H."/>
            <person name="Hubbard S.S."/>
            <person name="Banfield J.F."/>
        </authorList>
    </citation>
    <scope>NUCLEOTIDE SEQUENCE [LARGE SCALE GENOMIC DNA]</scope>
</reference>
<name>A0A1F7I780_9BACT</name>
<dbReference type="Proteomes" id="UP000179270">
    <property type="component" value="Unassembled WGS sequence"/>
</dbReference>
<dbReference type="EMBL" id="MGAF01000054">
    <property type="protein sequence ID" value="OGK39230.1"/>
    <property type="molecule type" value="Genomic_DNA"/>
</dbReference>
<comment type="caution">
    <text evidence="1">The sequence shown here is derived from an EMBL/GenBank/DDBJ whole genome shotgun (WGS) entry which is preliminary data.</text>
</comment>
<gene>
    <name evidence="1" type="ORF">A3A74_07395</name>
</gene>
<sequence>MTIKVNDYVTQEPAEKKLEESIIGKVVKINADQSPISLDVRIVYAPEGINSGIAGWWLLGSSRELPAQEVQSLLSKRFRV</sequence>
<evidence type="ECO:0000313" key="2">
    <source>
        <dbReference type="Proteomes" id="UP000179270"/>
    </source>
</evidence>
<dbReference type="STRING" id="1802055.A3A74_07395"/>
<proteinExistence type="predicted"/>
<organism evidence="1 2">
    <name type="scientific">Candidatus Roizmanbacteria bacterium RIFCSPLOWO2_01_FULL_35_13</name>
    <dbReference type="NCBI Taxonomy" id="1802055"/>
    <lineage>
        <taxon>Bacteria</taxon>
        <taxon>Candidatus Roizmaniibacteriota</taxon>
    </lineage>
</organism>
<dbReference type="AlphaFoldDB" id="A0A1F7I780"/>